<dbReference type="Proteomes" id="UP001059844">
    <property type="component" value="Chromosome"/>
</dbReference>
<evidence type="ECO:0008006" key="4">
    <source>
        <dbReference type="Google" id="ProtNLM"/>
    </source>
</evidence>
<dbReference type="RefSeq" id="WP_256550461.1">
    <property type="nucleotide sequence ID" value="NZ_CP101751.1"/>
</dbReference>
<gene>
    <name evidence="2" type="ORF">NOX80_14210</name>
</gene>
<keyword evidence="1" id="KW-0732">Signal</keyword>
<dbReference type="PANTHER" id="PTHR43037:SF1">
    <property type="entry name" value="BLL1128 PROTEIN"/>
    <property type="match status" value="1"/>
</dbReference>
<proteinExistence type="predicted"/>
<organism evidence="2 3">
    <name type="scientific">Flavobacterium cerinum</name>
    <dbReference type="NCBI Taxonomy" id="2502784"/>
    <lineage>
        <taxon>Bacteria</taxon>
        <taxon>Pseudomonadati</taxon>
        <taxon>Bacteroidota</taxon>
        <taxon>Flavobacteriia</taxon>
        <taxon>Flavobacteriales</taxon>
        <taxon>Flavobacteriaceae</taxon>
        <taxon>Flavobacterium</taxon>
    </lineage>
</organism>
<accession>A0ABY5ITC6</accession>
<dbReference type="InterPro" id="IPR050955">
    <property type="entry name" value="Plant_Biomass_Hydrol_Est"/>
</dbReference>
<evidence type="ECO:0000313" key="2">
    <source>
        <dbReference type="EMBL" id="UUC44777.1"/>
    </source>
</evidence>
<name>A0ABY5ITC6_9FLAO</name>
<dbReference type="Gene3D" id="3.40.50.1820">
    <property type="entry name" value="alpha/beta hydrolase"/>
    <property type="match status" value="1"/>
</dbReference>
<keyword evidence="3" id="KW-1185">Reference proteome</keyword>
<evidence type="ECO:0000256" key="1">
    <source>
        <dbReference type="ARBA" id="ARBA00022729"/>
    </source>
</evidence>
<sequence length="369" mass="42828">MKFLKYLILFIPFASFSQSVDELIGQAQHAYSGKNYKMASENYQKAIALQDIGNYFVYYYAALTANLNKEEDLALKMLQQSVSKGLGQEDNEIDFIEKMPEFANLHDRSEWKSILSQMRNRNTEIKEKARKVTEDWKKSIYDNKAIKPGFTLLFQKIDTIDFPYLVYVPKSPKQKNKLPLIVYLHGGTGSQDFKELYENPEIQTEPIFTSARFLNAIVIYPIARESFSWYNNKKSLESIVQIVSGFESKFKYDKKNVILGGMSIGGRATFWFAEHQPKLFKGFYTFSGIPELDFEKLDFSKFDTTRPIISVNAKDDTTYKLDDVQKIYNQHKFDKWTLEVLEKGTHGFIYNSQVDGQEIVTETLKKLLD</sequence>
<dbReference type="InterPro" id="IPR029058">
    <property type="entry name" value="AB_hydrolase_fold"/>
</dbReference>
<dbReference type="EMBL" id="CP101751">
    <property type="protein sequence ID" value="UUC44777.1"/>
    <property type="molecule type" value="Genomic_DNA"/>
</dbReference>
<protein>
    <recommendedName>
        <fullName evidence="4">Dienelactone hydrolase domain-containing protein</fullName>
    </recommendedName>
</protein>
<dbReference type="PANTHER" id="PTHR43037">
    <property type="entry name" value="UNNAMED PRODUCT-RELATED"/>
    <property type="match status" value="1"/>
</dbReference>
<evidence type="ECO:0000313" key="3">
    <source>
        <dbReference type="Proteomes" id="UP001059844"/>
    </source>
</evidence>
<dbReference type="SUPFAM" id="SSF53474">
    <property type="entry name" value="alpha/beta-Hydrolases"/>
    <property type="match status" value="1"/>
</dbReference>
<reference evidence="2" key="1">
    <citation type="submission" date="2022-07" db="EMBL/GenBank/DDBJ databases">
        <title>Isolation, identification, and degradation of a PFOSA degrading strain from sewage treatment plant.</title>
        <authorList>
            <person name="Zhang L."/>
            <person name="Huo Y."/>
        </authorList>
    </citation>
    <scope>NUCLEOTIDE SEQUENCE</scope>
    <source>
        <strain evidence="2">C1</strain>
    </source>
</reference>